<accession>A0A8A4TNE1</accession>
<dbReference type="KEGG" id="scor:J3U87_21175"/>
<evidence type="ECO:0000313" key="2">
    <source>
        <dbReference type="Proteomes" id="UP000663929"/>
    </source>
</evidence>
<dbReference type="EMBL" id="CP071793">
    <property type="protein sequence ID" value="QTD48105.1"/>
    <property type="molecule type" value="Genomic_DNA"/>
</dbReference>
<dbReference type="AlphaFoldDB" id="A0A8A4TNE1"/>
<name>A0A8A4TNE1_SULCO</name>
<organism evidence="1 2">
    <name type="scientific">Sulfidibacter corallicola</name>
    <dbReference type="NCBI Taxonomy" id="2818388"/>
    <lineage>
        <taxon>Bacteria</taxon>
        <taxon>Pseudomonadati</taxon>
        <taxon>Acidobacteriota</taxon>
        <taxon>Holophagae</taxon>
        <taxon>Acanthopleuribacterales</taxon>
        <taxon>Acanthopleuribacteraceae</taxon>
        <taxon>Sulfidibacter</taxon>
    </lineage>
</organism>
<gene>
    <name evidence="1" type="ORF">J3U87_21175</name>
</gene>
<proteinExistence type="predicted"/>
<dbReference type="RefSeq" id="WP_237377766.1">
    <property type="nucleotide sequence ID" value="NZ_CP071793.1"/>
</dbReference>
<evidence type="ECO:0000313" key="1">
    <source>
        <dbReference type="EMBL" id="QTD48105.1"/>
    </source>
</evidence>
<sequence>MKGGVASSEKNRKKIRGKKRLVKKMLSEAAEFQMDLSPGRTFDLWQWQPSTPFGPGEFLQEKVESLFLAYNRVLVQVTDYDGPFQTWITVDESPENDNALYFHTPNPTGVKFPIRFSDVNWEAPPPVYLQTYLKGGTYICGRAGKEEAPTYFIFSNYHGLPLL</sequence>
<reference evidence="1" key="1">
    <citation type="submission" date="2021-03" db="EMBL/GenBank/DDBJ databases">
        <title>Acanthopleuribacteraceae sp. M133.</title>
        <authorList>
            <person name="Wang G."/>
        </authorList>
    </citation>
    <scope>NUCLEOTIDE SEQUENCE</scope>
    <source>
        <strain evidence="1">M133</strain>
    </source>
</reference>
<dbReference type="Proteomes" id="UP000663929">
    <property type="component" value="Chromosome"/>
</dbReference>
<protein>
    <submittedName>
        <fullName evidence="1">Uncharacterized protein</fullName>
    </submittedName>
</protein>
<keyword evidence="2" id="KW-1185">Reference proteome</keyword>